<keyword evidence="6" id="KW-0539">Nucleus</keyword>
<evidence type="ECO:0000259" key="7">
    <source>
        <dbReference type="Pfam" id="PF01764"/>
    </source>
</evidence>
<dbReference type="GO" id="GO:0006952">
    <property type="term" value="P:defense response"/>
    <property type="evidence" value="ECO:0007669"/>
    <property type="project" value="UniProtKB-KW"/>
</dbReference>
<dbReference type="Pfam" id="PF01764">
    <property type="entry name" value="Lipase_3"/>
    <property type="match status" value="1"/>
</dbReference>
<evidence type="ECO:0000256" key="4">
    <source>
        <dbReference type="ARBA" id="ARBA00022801"/>
    </source>
</evidence>
<sequence length="630" mass="71959">MVKEGSLNEEEASLFESSEMLATFLASTPLLEEAWKLCNHANTRNPSSFTSTQIGDVTYLAFSGVQAISGLNPSFMMPLETSSCGIFSGFHGNGDDEGIKEPVGVHQGFLNLFLSFYNNPKFQQEMVEISQRSKSIVLTGHSVGGAIASLAALWLLCYLQTVSSPLQVLCITFGSPMLGNKPFSEAILEERWGGNFCHLIAQDDIVPSLLFAPNTAFTTEIHCLAQYWNLSMSHPYFFQVTPQLSDEKKSELFHAVLASLQALLEGANYHDGKQFWPFGSYMFCNIRGSICLDNSVAILNILYVMLAKGSPRSSINSHLKYGECVGGVLIQLLWRRGSAEVLLPELNYDAGVRLALESSGISSQESLSELARASLELAKQQGRRRNINSAKLTVELYNTKKLRVQIEWYKGFCDASDDQMGYYDSFKRRGPSKREHKVNLNRLKLARFWDNVLDMLEKNQLPYDFHKQLRWVNAAQFYKLLVEPLEIAEYYRNGMHNKKGHYVQYGREKRYKIFDKWWRDRNFDDEKTIVRTDFASLTQDSCYWAKVEEARDSIIRFARENDPNKKAVLHDKIIKFEQYARDIIKKKEISKDVLARNSSFCLFQKEWEKLSFDLNWKQTQLSVSFCSNLS</sequence>
<dbReference type="GO" id="GO:0006629">
    <property type="term" value="P:lipid metabolic process"/>
    <property type="evidence" value="ECO:0007669"/>
    <property type="project" value="InterPro"/>
</dbReference>
<evidence type="ECO:0000256" key="1">
    <source>
        <dbReference type="ARBA" id="ARBA00004123"/>
    </source>
</evidence>
<evidence type="ECO:0000256" key="3">
    <source>
        <dbReference type="ARBA" id="ARBA00022490"/>
    </source>
</evidence>
<keyword evidence="5" id="KW-0611">Plant defense</keyword>
<dbReference type="CDD" id="cd00519">
    <property type="entry name" value="Lipase_3"/>
    <property type="match status" value="1"/>
</dbReference>
<dbReference type="Gene3D" id="3.40.50.1820">
    <property type="entry name" value="alpha/beta hydrolase"/>
    <property type="match status" value="1"/>
</dbReference>
<evidence type="ECO:0000256" key="5">
    <source>
        <dbReference type="ARBA" id="ARBA00022821"/>
    </source>
</evidence>
<keyword evidence="3" id="KW-0963">Cytoplasm</keyword>
<comment type="subcellular location">
    <subcellularLocation>
        <location evidence="2">Cytoplasm</location>
    </subcellularLocation>
    <subcellularLocation>
        <location evidence="1">Nucleus</location>
    </subcellularLocation>
</comment>
<dbReference type="PANTHER" id="PTHR47413:SF2">
    <property type="entry name" value="LIPASE-LIKE PAD4"/>
    <property type="match status" value="1"/>
</dbReference>
<feature type="domain" description="Fungal lipase-type" evidence="7">
    <location>
        <begin position="102"/>
        <end position="210"/>
    </location>
</feature>
<reference evidence="9 10" key="1">
    <citation type="submission" date="2024-01" db="EMBL/GenBank/DDBJ databases">
        <title>The complete chloroplast genome sequence of Lithospermum erythrorhizon: insights into the phylogenetic relationship among Boraginaceae species and the maternal lineages of purple gromwells.</title>
        <authorList>
            <person name="Okada T."/>
            <person name="Watanabe K."/>
        </authorList>
    </citation>
    <scope>NUCLEOTIDE SEQUENCE [LARGE SCALE GENOMIC DNA]</scope>
</reference>
<dbReference type="InterPro" id="IPR029058">
    <property type="entry name" value="AB_hydrolase_fold"/>
</dbReference>
<protein>
    <submittedName>
        <fullName evidence="9">Lipase</fullName>
    </submittedName>
</protein>
<dbReference type="Pfam" id="PF18117">
    <property type="entry name" value="EDS1_EP"/>
    <property type="match status" value="1"/>
</dbReference>
<accession>A0AAV3PKT4</accession>
<evidence type="ECO:0000259" key="8">
    <source>
        <dbReference type="Pfam" id="PF18117"/>
    </source>
</evidence>
<evidence type="ECO:0000313" key="10">
    <source>
        <dbReference type="Proteomes" id="UP001454036"/>
    </source>
</evidence>
<evidence type="ECO:0000256" key="6">
    <source>
        <dbReference type="ARBA" id="ARBA00023242"/>
    </source>
</evidence>
<name>A0AAV3PKT4_LITER</name>
<organism evidence="9 10">
    <name type="scientific">Lithospermum erythrorhizon</name>
    <name type="common">Purple gromwell</name>
    <name type="synonym">Lithospermum officinale var. erythrorhizon</name>
    <dbReference type="NCBI Taxonomy" id="34254"/>
    <lineage>
        <taxon>Eukaryota</taxon>
        <taxon>Viridiplantae</taxon>
        <taxon>Streptophyta</taxon>
        <taxon>Embryophyta</taxon>
        <taxon>Tracheophyta</taxon>
        <taxon>Spermatophyta</taxon>
        <taxon>Magnoliopsida</taxon>
        <taxon>eudicotyledons</taxon>
        <taxon>Gunneridae</taxon>
        <taxon>Pentapetalae</taxon>
        <taxon>asterids</taxon>
        <taxon>lamiids</taxon>
        <taxon>Boraginales</taxon>
        <taxon>Boraginaceae</taxon>
        <taxon>Boraginoideae</taxon>
        <taxon>Lithospermeae</taxon>
        <taxon>Lithospermum</taxon>
    </lineage>
</organism>
<dbReference type="InterPro" id="IPR041266">
    <property type="entry name" value="EDS1_EP"/>
</dbReference>
<dbReference type="SUPFAM" id="SSF53474">
    <property type="entry name" value="alpha/beta-Hydrolases"/>
    <property type="match status" value="1"/>
</dbReference>
<dbReference type="EMBL" id="BAABME010001756">
    <property type="protein sequence ID" value="GAA0151296.1"/>
    <property type="molecule type" value="Genomic_DNA"/>
</dbReference>
<feature type="domain" description="EDS1 EP" evidence="8">
    <location>
        <begin position="405"/>
        <end position="610"/>
    </location>
</feature>
<dbReference type="InterPro" id="IPR002921">
    <property type="entry name" value="Fungal_lipase-type"/>
</dbReference>
<dbReference type="PANTHER" id="PTHR47413">
    <property type="entry name" value="LIPASE-LIKE PAD4"/>
    <property type="match status" value="1"/>
</dbReference>
<dbReference type="GO" id="GO:0005737">
    <property type="term" value="C:cytoplasm"/>
    <property type="evidence" value="ECO:0007669"/>
    <property type="project" value="UniProtKB-SubCell"/>
</dbReference>
<dbReference type="AlphaFoldDB" id="A0AAV3PKT4"/>
<comment type="caution">
    <text evidence="9">The sequence shown here is derived from an EMBL/GenBank/DDBJ whole genome shotgun (WGS) entry which is preliminary data.</text>
</comment>
<dbReference type="GO" id="GO:0005634">
    <property type="term" value="C:nucleus"/>
    <property type="evidence" value="ECO:0007669"/>
    <property type="project" value="UniProtKB-SubCell"/>
</dbReference>
<keyword evidence="4" id="KW-0378">Hydrolase</keyword>
<evidence type="ECO:0000256" key="2">
    <source>
        <dbReference type="ARBA" id="ARBA00004496"/>
    </source>
</evidence>
<dbReference type="Proteomes" id="UP001454036">
    <property type="component" value="Unassembled WGS sequence"/>
</dbReference>
<gene>
    <name evidence="9" type="ORF">LIER_10041</name>
</gene>
<dbReference type="GO" id="GO:0016787">
    <property type="term" value="F:hydrolase activity"/>
    <property type="evidence" value="ECO:0007669"/>
    <property type="project" value="UniProtKB-KW"/>
</dbReference>
<keyword evidence="10" id="KW-1185">Reference proteome</keyword>
<proteinExistence type="predicted"/>
<evidence type="ECO:0000313" key="9">
    <source>
        <dbReference type="EMBL" id="GAA0151296.1"/>
    </source>
</evidence>